<evidence type="ECO:0000256" key="4">
    <source>
        <dbReference type="ARBA" id="ARBA00011738"/>
    </source>
</evidence>
<dbReference type="Gene3D" id="3.40.50.510">
    <property type="entry name" value="Phosphotransferase system, mannose-type IIA component"/>
    <property type="match status" value="1"/>
</dbReference>
<evidence type="ECO:0000256" key="10">
    <source>
        <dbReference type="ARBA" id="ARBA00022553"/>
    </source>
</evidence>
<accession>K6DNM1</accession>
<protein>
    <recommendedName>
        <fullName evidence="6">PTS system mannose-specific EIIAB component</fullName>
        <ecNumber evidence="5">2.7.1.191</ecNumber>
    </recommendedName>
    <alternativeName>
        <fullName evidence="18">EIIAB-Man</fullName>
    </alternativeName>
    <alternativeName>
        <fullName evidence="17">EIII-Man</fullName>
    </alternativeName>
</protein>
<dbReference type="Pfam" id="PF03830">
    <property type="entry name" value="PTSIIB_sorb"/>
    <property type="match status" value="1"/>
</dbReference>
<evidence type="ECO:0000256" key="13">
    <source>
        <dbReference type="ARBA" id="ARBA00022683"/>
    </source>
</evidence>
<sequence>MVGIIIASHGEFSNGILQSGEMIFGKQENVAAVTLMPSEGPDDVKAKIIEAIASFDNQDEVLFLVDLWGGTPFNQANSLFEEHKDKWAIVAGMNLPMLIEAFASRFSMNTAHEIAAQILGTAKEGVKVKPEQLEPAASAAVVAKSSNAGAPGKFEYVLARIDSRLLHGQVATAWTKTTQPTRIIVVSDAVAKDDLRKKLIQQAAPPGVKAHVVPVNKMIDLAKDDQHFGGQRALLLFENPQDALRAVEGGVPLKTINVGSMAHSPGKVQPNKVLAFSQDDINTFNKLKEAGLNFDVRKVPNDSKGDMNEIIKKAQEELNKQK</sequence>
<comment type="subunit">
    <text evidence="4">Homodimer.</text>
</comment>
<dbReference type="GO" id="GO:0016301">
    <property type="term" value="F:kinase activity"/>
    <property type="evidence" value="ECO:0007669"/>
    <property type="project" value="UniProtKB-KW"/>
</dbReference>
<dbReference type="GO" id="GO:0005737">
    <property type="term" value="C:cytoplasm"/>
    <property type="evidence" value="ECO:0007669"/>
    <property type="project" value="UniProtKB-SubCell"/>
</dbReference>
<keyword evidence="7" id="KW-0813">Transport</keyword>
<comment type="subcellular location">
    <subcellularLocation>
        <location evidence="2">Cell membrane</location>
    </subcellularLocation>
    <subcellularLocation>
        <location evidence="3">Cytoplasm</location>
    </subcellularLocation>
</comment>
<comment type="catalytic activity">
    <reaction evidence="1">
        <text>D-mannose(out) + N(pros)-phospho-L-histidyl-[protein] = D-mannose 6-phosphate(in) + L-histidyl-[protein]</text>
        <dbReference type="Rhea" id="RHEA:49232"/>
        <dbReference type="Rhea" id="RHEA-COMP:9745"/>
        <dbReference type="Rhea" id="RHEA-COMP:9746"/>
        <dbReference type="ChEBI" id="CHEBI:4208"/>
        <dbReference type="ChEBI" id="CHEBI:29979"/>
        <dbReference type="ChEBI" id="CHEBI:58735"/>
        <dbReference type="ChEBI" id="CHEBI:64837"/>
        <dbReference type="EC" id="2.7.1.191"/>
    </reaction>
</comment>
<dbReference type="InterPro" id="IPR036667">
    <property type="entry name" value="PTS_IIB_sorbose-sp_sf"/>
</dbReference>
<dbReference type="OrthoDB" id="9788818at2"/>
<dbReference type="NCBIfam" id="TIGR00824">
    <property type="entry name" value="EIIA-man"/>
    <property type="match status" value="1"/>
</dbReference>
<evidence type="ECO:0000256" key="3">
    <source>
        <dbReference type="ARBA" id="ARBA00004496"/>
    </source>
</evidence>
<dbReference type="AlphaFoldDB" id="K6DNM1"/>
<dbReference type="InterPro" id="IPR033887">
    <property type="entry name" value="PTS_IIA_man"/>
</dbReference>
<keyword evidence="14" id="KW-0418">Kinase</keyword>
<keyword evidence="22" id="KW-1185">Reference proteome</keyword>
<keyword evidence="15" id="KW-0472">Membrane</keyword>
<evidence type="ECO:0000256" key="2">
    <source>
        <dbReference type="ARBA" id="ARBA00004236"/>
    </source>
</evidence>
<evidence type="ECO:0000256" key="16">
    <source>
        <dbReference type="ARBA" id="ARBA00023757"/>
    </source>
</evidence>
<comment type="function">
    <text evidence="16">The phosphoenolpyruvate-dependent sugar phosphotransferase system (sugar PTS), a major carbohydrate active transport system, catalyzes the phosphorylation of incoming sugar substrates concomitantly with their translocation across the cell membrane. The enzyme II ManXYZ PTS system is involved in mannose transport.</text>
</comment>
<dbReference type="SUPFAM" id="SSF53062">
    <property type="entry name" value="PTS system fructose IIA component-like"/>
    <property type="match status" value="1"/>
</dbReference>
<dbReference type="STRING" id="1117379.BABA_26221"/>
<dbReference type="GO" id="GO:0005886">
    <property type="term" value="C:plasma membrane"/>
    <property type="evidence" value="ECO:0007669"/>
    <property type="project" value="UniProtKB-SubCell"/>
</dbReference>
<evidence type="ECO:0000256" key="8">
    <source>
        <dbReference type="ARBA" id="ARBA00022475"/>
    </source>
</evidence>
<dbReference type="CDD" id="cd00001">
    <property type="entry name" value="PTS_IIB_man"/>
    <property type="match status" value="1"/>
</dbReference>
<feature type="domain" description="PTS EIIB type-4" evidence="20">
    <location>
        <begin position="152"/>
        <end position="318"/>
    </location>
</feature>
<dbReference type="PANTHER" id="PTHR33799">
    <property type="entry name" value="PTS PERMEASE-RELATED-RELATED"/>
    <property type="match status" value="1"/>
</dbReference>
<evidence type="ECO:0000256" key="15">
    <source>
        <dbReference type="ARBA" id="ARBA00023136"/>
    </source>
</evidence>
<evidence type="ECO:0000256" key="18">
    <source>
        <dbReference type="ARBA" id="ARBA00032197"/>
    </source>
</evidence>
<evidence type="ECO:0000256" key="11">
    <source>
        <dbReference type="ARBA" id="ARBA00022597"/>
    </source>
</evidence>
<evidence type="ECO:0000256" key="14">
    <source>
        <dbReference type="ARBA" id="ARBA00022777"/>
    </source>
</evidence>
<dbReference type="PATRIC" id="fig|1117379.3.peg.5437"/>
<evidence type="ECO:0000256" key="1">
    <source>
        <dbReference type="ARBA" id="ARBA00000514"/>
    </source>
</evidence>
<keyword evidence="8" id="KW-1003">Cell membrane</keyword>
<dbReference type="eggNOG" id="COG3444">
    <property type="taxonomic scope" value="Bacteria"/>
</dbReference>
<evidence type="ECO:0000256" key="6">
    <source>
        <dbReference type="ARBA" id="ARBA00021685"/>
    </source>
</evidence>
<evidence type="ECO:0000313" key="21">
    <source>
        <dbReference type="EMBL" id="EKN62356.1"/>
    </source>
</evidence>
<reference evidence="21 22" key="1">
    <citation type="journal article" date="2012" name="Front. Microbiol.">
        <title>Redundancy and modularity in membrane-associated dissimilatory nitrate reduction in Bacillus.</title>
        <authorList>
            <person name="Heylen K."/>
            <person name="Keltjens J."/>
        </authorList>
    </citation>
    <scope>NUCLEOTIDE SEQUENCE [LARGE SCALE GENOMIC DNA]</scope>
    <source>
        <strain evidence="22">LMG 21833T</strain>
    </source>
</reference>
<name>K6DNM1_9BACI</name>
<gene>
    <name evidence="21" type="ORF">BABA_26221</name>
</gene>
<dbReference type="InterPro" id="IPR004720">
    <property type="entry name" value="PTS_IIB_sorbose-sp"/>
</dbReference>
<evidence type="ECO:0000313" key="22">
    <source>
        <dbReference type="Proteomes" id="UP000006316"/>
    </source>
</evidence>
<evidence type="ECO:0000259" key="20">
    <source>
        <dbReference type="PROSITE" id="PS51101"/>
    </source>
</evidence>
<feature type="domain" description="PTS EIIA type-4" evidence="19">
    <location>
        <begin position="1"/>
        <end position="126"/>
    </location>
</feature>
<dbReference type="Proteomes" id="UP000006316">
    <property type="component" value="Unassembled WGS sequence"/>
</dbReference>
<dbReference type="PROSITE" id="PS51101">
    <property type="entry name" value="PTS_EIIB_TYPE_4"/>
    <property type="match status" value="1"/>
</dbReference>
<evidence type="ECO:0000256" key="17">
    <source>
        <dbReference type="ARBA" id="ARBA00030229"/>
    </source>
</evidence>
<proteinExistence type="predicted"/>
<dbReference type="SUPFAM" id="SSF52728">
    <property type="entry name" value="PTS IIb component"/>
    <property type="match status" value="1"/>
</dbReference>
<keyword evidence="10" id="KW-0597">Phosphoprotein</keyword>
<keyword evidence="9" id="KW-0963">Cytoplasm</keyword>
<comment type="caution">
    <text evidence="21">The sequence shown here is derived from an EMBL/GenBank/DDBJ whole genome shotgun (WGS) entry which is preliminary data.</text>
</comment>
<dbReference type="InterPro" id="IPR036662">
    <property type="entry name" value="PTS_EIIA_man-typ_sf"/>
</dbReference>
<evidence type="ECO:0000256" key="5">
    <source>
        <dbReference type="ARBA" id="ARBA00011929"/>
    </source>
</evidence>
<dbReference type="PANTHER" id="PTHR33799:SF1">
    <property type="entry name" value="PTS SYSTEM MANNOSE-SPECIFIC EIIAB COMPONENT-RELATED"/>
    <property type="match status" value="1"/>
</dbReference>
<keyword evidence="11" id="KW-0762">Sugar transport</keyword>
<dbReference type="EC" id="2.7.1.191" evidence="5"/>
<dbReference type="eggNOG" id="COG2893">
    <property type="taxonomic scope" value="Bacteria"/>
</dbReference>
<evidence type="ECO:0000256" key="9">
    <source>
        <dbReference type="ARBA" id="ARBA00022490"/>
    </source>
</evidence>
<organism evidence="21 22">
    <name type="scientific">Neobacillus bataviensis LMG 21833</name>
    <dbReference type="NCBI Taxonomy" id="1117379"/>
    <lineage>
        <taxon>Bacteria</taxon>
        <taxon>Bacillati</taxon>
        <taxon>Bacillota</taxon>
        <taxon>Bacilli</taxon>
        <taxon>Bacillales</taxon>
        <taxon>Bacillaceae</taxon>
        <taxon>Neobacillus</taxon>
    </lineage>
</organism>
<dbReference type="InterPro" id="IPR013789">
    <property type="entry name" value="PTS_EIIA_man"/>
</dbReference>
<dbReference type="InterPro" id="IPR051471">
    <property type="entry name" value="Bacterial_PTS_sugar_comp"/>
</dbReference>
<dbReference type="GO" id="GO:0009401">
    <property type="term" value="P:phosphoenolpyruvate-dependent sugar phosphotransferase system"/>
    <property type="evidence" value="ECO:0007669"/>
    <property type="project" value="UniProtKB-KW"/>
</dbReference>
<keyword evidence="13" id="KW-0598">Phosphotransferase system</keyword>
<dbReference type="EMBL" id="AJLS01000190">
    <property type="protein sequence ID" value="EKN62356.1"/>
    <property type="molecule type" value="Genomic_DNA"/>
</dbReference>
<keyword evidence="12" id="KW-0808">Transferase</keyword>
<dbReference type="Pfam" id="PF03610">
    <property type="entry name" value="EIIA-man"/>
    <property type="match status" value="1"/>
</dbReference>
<evidence type="ECO:0000256" key="7">
    <source>
        <dbReference type="ARBA" id="ARBA00022448"/>
    </source>
</evidence>
<evidence type="ECO:0000259" key="19">
    <source>
        <dbReference type="PROSITE" id="PS51096"/>
    </source>
</evidence>
<dbReference type="CDD" id="cd00006">
    <property type="entry name" value="PTS_IIA_man"/>
    <property type="match status" value="1"/>
</dbReference>
<dbReference type="Gene3D" id="3.40.35.10">
    <property type="entry name" value="Phosphotransferase system, sorbose subfamily IIB component"/>
    <property type="match status" value="1"/>
</dbReference>
<dbReference type="GO" id="GO:0008982">
    <property type="term" value="F:protein-N(PI)-phosphohistidine-sugar phosphotransferase activity"/>
    <property type="evidence" value="ECO:0007669"/>
    <property type="project" value="InterPro"/>
</dbReference>
<dbReference type="InterPro" id="IPR004701">
    <property type="entry name" value="PTS_EIIA_man-typ"/>
</dbReference>
<dbReference type="PROSITE" id="PS51096">
    <property type="entry name" value="PTS_EIIA_TYPE_4"/>
    <property type="match status" value="1"/>
</dbReference>
<dbReference type="RefSeq" id="WP_007088231.1">
    <property type="nucleotide sequence ID" value="NZ_AJLS01000190.1"/>
</dbReference>
<evidence type="ECO:0000256" key="12">
    <source>
        <dbReference type="ARBA" id="ARBA00022679"/>
    </source>
</evidence>